<reference evidence="1 2" key="1">
    <citation type="submission" date="2017-06" db="EMBL/GenBank/DDBJ databases">
        <authorList>
            <person name="Kim H.J."/>
            <person name="Triplett B.A."/>
        </authorList>
    </citation>
    <scope>NUCLEOTIDE SEQUENCE [LARGE SCALE GENOMIC DNA]</scope>
    <source>
        <strain evidence="1 2">B29T1</strain>
    </source>
</reference>
<sequence>MLSHKQVWDAIDKLAAKNRLSASALAKRAGLDPTTFNKSKRTTKQGKARWPSTESVSKILEATSTPMAEFVGLMAEEGQVARSGQRLRCINLARLRNGEDVDVSGFLKASTSEDIEFPGVDDENAYAVELEEDLQPPFYRAGDHLIIAPSGGVRKGDRIIGRLKDGSLVAGTMIRRNSQRLVVQPFVDQHENAIPNEELYWVARIVWVSQ</sequence>
<name>A0A212R4Q5_9PROT</name>
<organism evidence="1 2">
    <name type="scientific">Arboricoccus pini</name>
    <dbReference type="NCBI Taxonomy" id="1963835"/>
    <lineage>
        <taxon>Bacteria</taxon>
        <taxon>Pseudomonadati</taxon>
        <taxon>Pseudomonadota</taxon>
        <taxon>Alphaproteobacteria</taxon>
        <taxon>Geminicoccales</taxon>
        <taxon>Geminicoccaceae</taxon>
        <taxon>Arboricoccus</taxon>
    </lineage>
</organism>
<evidence type="ECO:0000313" key="2">
    <source>
        <dbReference type="Proteomes" id="UP000197065"/>
    </source>
</evidence>
<accession>A0A212R4Q5</accession>
<proteinExistence type="predicted"/>
<dbReference type="Proteomes" id="UP000197065">
    <property type="component" value="Unassembled WGS sequence"/>
</dbReference>
<keyword evidence="2" id="KW-1185">Reference proteome</keyword>
<gene>
    <name evidence="1" type="ORF">SAMN07250955_105236</name>
</gene>
<dbReference type="AlphaFoldDB" id="A0A212R4Q5"/>
<protein>
    <submittedName>
        <fullName evidence="1">Phage repressor protein C, contains Cro/C1-type HTH and peptisase s24 domains</fullName>
    </submittedName>
</protein>
<dbReference type="EMBL" id="FYEH01000005">
    <property type="protein sequence ID" value="SNB67012.1"/>
    <property type="molecule type" value="Genomic_DNA"/>
</dbReference>
<evidence type="ECO:0000313" key="1">
    <source>
        <dbReference type="EMBL" id="SNB67012.1"/>
    </source>
</evidence>
<dbReference type="InterPro" id="IPR036286">
    <property type="entry name" value="LexA/Signal_pep-like_sf"/>
</dbReference>
<dbReference type="SUPFAM" id="SSF51306">
    <property type="entry name" value="LexA/Signal peptidase"/>
    <property type="match status" value="1"/>
</dbReference>